<dbReference type="EMBL" id="QLMK01000003">
    <property type="protein sequence ID" value="RAK31170.1"/>
    <property type="molecule type" value="Genomic_DNA"/>
</dbReference>
<dbReference type="PANTHER" id="PTHR41523">
    <property type="entry name" value="TWO-COMPONENT SYSTEM SENSOR PROTEIN"/>
    <property type="match status" value="1"/>
</dbReference>
<evidence type="ECO:0000256" key="3">
    <source>
        <dbReference type="ARBA" id="ARBA00022553"/>
    </source>
</evidence>
<evidence type="ECO:0000256" key="1">
    <source>
        <dbReference type="ARBA" id="ARBA00000085"/>
    </source>
</evidence>
<dbReference type="GO" id="GO:0004673">
    <property type="term" value="F:protein histidine kinase activity"/>
    <property type="evidence" value="ECO:0007669"/>
    <property type="project" value="UniProtKB-EC"/>
</dbReference>
<dbReference type="Pfam" id="PF07536">
    <property type="entry name" value="HWE_HK"/>
    <property type="match status" value="1"/>
</dbReference>
<protein>
    <recommendedName>
        <fullName evidence="2">histidine kinase</fullName>
        <ecNumber evidence="2">2.7.13.3</ecNumber>
    </recommendedName>
</protein>
<dbReference type="EC" id="2.7.13.3" evidence="2"/>
<gene>
    <name evidence="9" type="ORF">C7374_103311</name>
</gene>
<keyword evidence="3" id="KW-0597">Phosphoprotein</keyword>
<keyword evidence="10" id="KW-1185">Reference proteome</keyword>
<evidence type="ECO:0000256" key="4">
    <source>
        <dbReference type="ARBA" id="ARBA00022679"/>
    </source>
</evidence>
<evidence type="ECO:0000256" key="7">
    <source>
        <dbReference type="ARBA" id="ARBA00022840"/>
    </source>
</evidence>
<evidence type="ECO:0000313" key="10">
    <source>
        <dbReference type="Proteomes" id="UP000249453"/>
    </source>
</evidence>
<feature type="domain" description="Signal transduction histidine kinase HWE region" evidence="8">
    <location>
        <begin position="28"/>
        <end position="114"/>
    </location>
</feature>
<evidence type="ECO:0000256" key="6">
    <source>
        <dbReference type="ARBA" id="ARBA00022777"/>
    </source>
</evidence>
<organism evidence="9 10">
    <name type="scientific">Falsochrobactrum ovis</name>
    <dbReference type="NCBI Taxonomy" id="1293442"/>
    <lineage>
        <taxon>Bacteria</taxon>
        <taxon>Pseudomonadati</taxon>
        <taxon>Pseudomonadota</taxon>
        <taxon>Alphaproteobacteria</taxon>
        <taxon>Hyphomicrobiales</taxon>
        <taxon>Brucellaceae</taxon>
        <taxon>Falsochrobactrum</taxon>
    </lineage>
</organism>
<evidence type="ECO:0000313" key="9">
    <source>
        <dbReference type="EMBL" id="RAK31170.1"/>
    </source>
</evidence>
<evidence type="ECO:0000259" key="8">
    <source>
        <dbReference type="SMART" id="SM00911"/>
    </source>
</evidence>
<keyword evidence="6 9" id="KW-0418">Kinase</keyword>
<dbReference type="Gene3D" id="3.30.565.10">
    <property type="entry name" value="Histidine kinase-like ATPase, C-terminal domain"/>
    <property type="match status" value="1"/>
</dbReference>
<evidence type="ECO:0000256" key="2">
    <source>
        <dbReference type="ARBA" id="ARBA00012438"/>
    </source>
</evidence>
<name>A0A364JWZ6_9HYPH</name>
<accession>A0A364JWZ6</accession>
<sequence>MIVGASKIARDISERLHAEEQQRLLNGEMQHRIKNLFSLAAGIVSLSAKSACNKEEVIQAIQARLSALARAHELTIQDWENESALPAPTDLLSLMQTILKPHEGENRIIIRGATIAVGPKALTNLALLLYELATNAVKYGCLSVPDGQLLVELEADYDNLILRWHEQNGPAPSELTTTGFGSRLERGLASALNATIDRDWQECGLVVTITIPIQPGEFDQVRTL</sequence>
<dbReference type="Proteomes" id="UP000249453">
    <property type="component" value="Unassembled WGS sequence"/>
</dbReference>
<comment type="catalytic activity">
    <reaction evidence="1">
        <text>ATP + protein L-histidine = ADP + protein N-phospho-L-histidine.</text>
        <dbReference type="EC" id="2.7.13.3"/>
    </reaction>
</comment>
<evidence type="ECO:0000256" key="5">
    <source>
        <dbReference type="ARBA" id="ARBA00022741"/>
    </source>
</evidence>
<comment type="caution">
    <text evidence="9">The sequence shown here is derived from an EMBL/GenBank/DDBJ whole genome shotgun (WGS) entry which is preliminary data.</text>
</comment>
<dbReference type="GO" id="GO:0005524">
    <property type="term" value="F:ATP binding"/>
    <property type="evidence" value="ECO:0007669"/>
    <property type="project" value="UniProtKB-KW"/>
</dbReference>
<keyword evidence="4" id="KW-0808">Transferase</keyword>
<dbReference type="InterPro" id="IPR036890">
    <property type="entry name" value="HATPase_C_sf"/>
</dbReference>
<dbReference type="InterPro" id="IPR011102">
    <property type="entry name" value="Sig_transdc_His_kinase_HWE"/>
</dbReference>
<dbReference type="SUPFAM" id="SSF55874">
    <property type="entry name" value="ATPase domain of HSP90 chaperone/DNA topoisomerase II/histidine kinase"/>
    <property type="match status" value="1"/>
</dbReference>
<dbReference type="SMART" id="SM00911">
    <property type="entry name" value="HWE_HK"/>
    <property type="match status" value="1"/>
</dbReference>
<keyword evidence="5" id="KW-0547">Nucleotide-binding</keyword>
<dbReference type="PANTHER" id="PTHR41523:SF8">
    <property type="entry name" value="ETHYLENE RESPONSE SENSOR PROTEIN"/>
    <property type="match status" value="1"/>
</dbReference>
<keyword evidence="7" id="KW-0067">ATP-binding</keyword>
<dbReference type="AlphaFoldDB" id="A0A364JWZ6"/>
<reference evidence="9 10" key="1">
    <citation type="submission" date="2018-06" db="EMBL/GenBank/DDBJ databases">
        <title>Genomic Encyclopedia of Type Strains, Phase IV (KMG-IV): sequencing the most valuable type-strain genomes for metagenomic binning, comparative biology and taxonomic classification.</title>
        <authorList>
            <person name="Goeker M."/>
        </authorList>
    </citation>
    <scope>NUCLEOTIDE SEQUENCE [LARGE SCALE GENOMIC DNA]</scope>
    <source>
        <strain evidence="9 10">DSM 26720</strain>
    </source>
</reference>
<proteinExistence type="predicted"/>